<reference evidence="2 3" key="1">
    <citation type="submission" date="2018-04" db="EMBL/GenBank/DDBJ databases">
        <authorList>
            <person name="Vogel A."/>
        </authorList>
    </citation>
    <scope>NUCLEOTIDE SEQUENCE [LARGE SCALE GENOMIC DNA]</scope>
</reference>
<dbReference type="PANTHER" id="PTHR31964">
    <property type="entry name" value="ADENINE NUCLEOTIDE ALPHA HYDROLASES-LIKE SUPERFAMILY PROTEIN"/>
    <property type="match status" value="1"/>
</dbReference>
<keyword evidence="3" id="KW-1185">Reference proteome</keyword>
<name>A0A484M736_9ASTE</name>
<dbReference type="PANTHER" id="PTHR31964:SF124">
    <property type="entry name" value="ADENINE NUCLEOTIDE ALPHA HYDROLASES-LIKE SUPERFAMILY PROTEIN"/>
    <property type="match status" value="1"/>
</dbReference>
<dbReference type="EMBL" id="OOIL02002808">
    <property type="protein sequence ID" value="VFQ84633.1"/>
    <property type="molecule type" value="Genomic_DNA"/>
</dbReference>
<sequence>MEREGMKKAQEDNAAQVLSRALQICKESNVKVKVETLVMEGDAKDTICEAAEAMHIDVLVVGSRGLGKIKRAFLGSVSDYCAHHARCPVLIVKPPPPPPKH</sequence>
<evidence type="ECO:0000313" key="2">
    <source>
        <dbReference type="EMBL" id="VFQ84633.1"/>
    </source>
</evidence>
<dbReference type="SUPFAM" id="SSF52402">
    <property type="entry name" value="Adenine nucleotide alpha hydrolases-like"/>
    <property type="match status" value="1"/>
</dbReference>
<dbReference type="AlphaFoldDB" id="A0A484M736"/>
<dbReference type="Pfam" id="PF00582">
    <property type="entry name" value="Usp"/>
    <property type="match status" value="1"/>
</dbReference>
<evidence type="ECO:0000313" key="3">
    <source>
        <dbReference type="Proteomes" id="UP000595140"/>
    </source>
</evidence>
<feature type="domain" description="UspA" evidence="1">
    <location>
        <begin position="10"/>
        <end position="93"/>
    </location>
</feature>
<proteinExistence type="predicted"/>
<dbReference type="Proteomes" id="UP000595140">
    <property type="component" value="Unassembled WGS sequence"/>
</dbReference>
<dbReference type="InterPro" id="IPR014729">
    <property type="entry name" value="Rossmann-like_a/b/a_fold"/>
</dbReference>
<protein>
    <recommendedName>
        <fullName evidence="1">UspA domain-containing protein</fullName>
    </recommendedName>
</protein>
<dbReference type="PRINTS" id="PR01438">
    <property type="entry name" value="UNVRSLSTRESS"/>
</dbReference>
<dbReference type="OrthoDB" id="843225at2759"/>
<evidence type="ECO:0000259" key="1">
    <source>
        <dbReference type="Pfam" id="PF00582"/>
    </source>
</evidence>
<dbReference type="InterPro" id="IPR006015">
    <property type="entry name" value="Universal_stress_UspA"/>
</dbReference>
<dbReference type="InterPro" id="IPR006016">
    <property type="entry name" value="UspA"/>
</dbReference>
<gene>
    <name evidence="2" type="ORF">CCAM_LOCUS26409</name>
</gene>
<dbReference type="CDD" id="cd23659">
    <property type="entry name" value="USP_At3g01520-like"/>
    <property type="match status" value="1"/>
</dbReference>
<dbReference type="Gene3D" id="3.40.50.620">
    <property type="entry name" value="HUPs"/>
    <property type="match status" value="1"/>
</dbReference>
<organism evidence="2 3">
    <name type="scientific">Cuscuta campestris</name>
    <dbReference type="NCBI Taxonomy" id="132261"/>
    <lineage>
        <taxon>Eukaryota</taxon>
        <taxon>Viridiplantae</taxon>
        <taxon>Streptophyta</taxon>
        <taxon>Embryophyta</taxon>
        <taxon>Tracheophyta</taxon>
        <taxon>Spermatophyta</taxon>
        <taxon>Magnoliopsida</taxon>
        <taxon>eudicotyledons</taxon>
        <taxon>Gunneridae</taxon>
        <taxon>Pentapetalae</taxon>
        <taxon>asterids</taxon>
        <taxon>lamiids</taxon>
        <taxon>Solanales</taxon>
        <taxon>Convolvulaceae</taxon>
        <taxon>Cuscuteae</taxon>
        <taxon>Cuscuta</taxon>
        <taxon>Cuscuta subgen. Grammica</taxon>
        <taxon>Cuscuta sect. Cleistogrammica</taxon>
    </lineage>
</organism>
<accession>A0A484M736</accession>